<name>A0ACC6UL69_STRAO</name>
<protein>
    <submittedName>
        <fullName evidence="1">Uncharacterized protein</fullName>
    </submittedName>
</protein>
<dbReference type="EMBL" id="JBGCBD010000002">
    <property type="protein sequence ID" value="MEY9812257.1"/>
    <property type="molecule type" value="Genomic_DNA"/>
</dbReference>
<evidence type="ECO:0000313" key="2">
    <source>
        <dbReference type="Proteomes" id="UP001565447"/>
    </source>
</evidence>
<comment type="caution">
    <text evidence="1">The sequence shown here is derived from an EMBL/GenBank/DDBJ whole genome shotgun (WGS) entry which is preliminary data.</text>
</comment>
<proteinExistence type="predicted"/>
<organism evidence="1 2">
    <name type="scientific">Streptomyces albogriseolus</name>
    <dbReference type="NCBI Taxonomy" id="1887"/>
    <lineage>
        <taxon>Bacteria</taxon>
        <taxon>Bacillati</taxon>
        <taxon>Actinomycetota</taxon>
        <taxon>Actinomycetes</taxon>
        <taxon>Kitasatosporales</taxon>
        <taxon>Streptomycetaceae</taxon>
        <taxon>Streptomyces</taxon>
        <taxon>Streptomyces albogriseolus group</taxon>
    </lineage>
</organism>
<reference evidence="1" key="1">
    <citation type="submission" date="2024-07" db="EMBL/GenBank/DDBJ databases">
        <title>Genome sequencing of plant associated microbes to promote plant fitness in Sorghum bicolor and Oryza sativa.</title>
        <authorList>
            <person name="Coleman-Derr D."/>
        </authorList>
    </citation>
    <scope>NUCLEOTIDE SEQUENCE</scope>
    <source>
        <strain evidence="1">SAI-173</strain>
    </source>
</reference>
<gene>
    <name evidence="1" type="ORF">RKD21_002514</name>
</gene>
<dbReference type="Proteomes" id="UP001565447">
    <property type="component" value="Unassembled WGS sequence"/>
</dbReference>
<accession>A0ACC6UL69</accession>
<evidence type="ECO:0000313" key="1">
    <source>
        <dbReference type="EMBL" id="MEY9812257.1"/>
    </source>
</evidence>
<keyword evidence="2" id="KW-1185">Reference proteome</keyword>
<sequence length="89" mass="9423">MPRPDPTPHPAGAPVRPATGPRPAWQGPDAHERGAALPRGAAPRPPRTRAPFLPEPEGRQMPSGSGSAPAFAARAYHSALDFGVRFWLT</sequence>